<dbReference type="Gramene" id="AET7Gv20849100.5">
    <property type="protein sequence ID" value="AET7Gv20849100.5"/>
    <property type="gene ID" value="AET7Gv20849100"/>
</dbReference>
<reference evidence="1" key="4">
    <citation type="submission" date="2019-03" db="UniProtKB">
        <authorList>
            <consortium name="EnsemblPlants"/>
        </authorList>
    </citation>
    <scope>IDENTIFICATION</scope>
</reference>
<organism evidence="1 2">
    <name type="scientific">Aegilops tauschii subsp. strangulata</name>
    <name type="common">Goatgrass</name>
    <dbReference type="NCBI Taxonomy" id="200361"/>
    <lineage>
        <taxon>Eukaryota</taxon>
        <taxon>Viridiplantae</taxon>
        <taxon>Streptophyta</taxon>
        <taxon>Embryophyta</taxon>
        <taxon>Tracheophyta</taxon>
        <taxon>Spermatophyta</taxon>
        <taxon>Magnoliopsida</taxon>
        <taxon>Liliopsida</taxon>
        <taxon>Poales</taxon>
        <taxon>Poaceae</taxon>
        <taxon>BOP clade</taxon>
        <taxon>Pooideae</taxon>
        <taxon>Triticodae</taxon>
        <taxon>Triticeae</taxon>
        <taxon>Triticinae</taxon>
        <taxon>Aegilops</taxon>
    </lineage>
</organism>
<protein>
    <submittedName>
        <fullName evidence="1">Uncharacterized protein</fullName>
    </submittedName>
</protein>
<dbReference type="AlphaFoldDB" id="A0A453S8R8"/>
<evidence type="ECO:0000313" key="1">
    <source>
        <dbReference type="EnsemblPlants" id="AET7Gv20849100.5"/>
    </source>
</evidence>
<keyword evidence="2" id="KW-1185">Reference proteome</keyword>
<name>A0A453S8R8_AEGTS</name>
<proteinExistence type="predicted"/>
<dbReference type="EnsemblPlants" id="AET7Gv20849100.5">
    <property type="protein sequence ID" value="AET7Gv20849100.5"/>
    <property type="gene ID" value="AET7Gv20849100"/>
</dbReference>
<sequence>MLQLKWNRTYKLSSICKILEHHPVGLYFTKLFSMQPG</sequence>
<accession>A0A453S8R8</accession>
<reference evidence="1" key="5">
    <citation type="journal article" date="2021" name="G3 (Bethesda)">
        <title>Aegilops tauschii genome assembly Aet v5.0 features greater sequence contiguity and improved annotation.</title>
        <authorList>
            <person name="Wang L."/>
            <person name="Zhu T."/>
            <person name="Rodriguez J.C."/>
            <person name="Deal K.R."/>
            <person name="Dubcovsky J."/>
            <person name="McGuire P.E."/>
            <person name="Lux T."/>
            <person name="Spannagl M."/>
            <person name="Mayer K.F.X."/>
            <person name="Baldrich P."/>
            <person name="Meyers B.C."/>
            <person name="Huo N."/>
            <person name="Gu Y.Q."/>
            <person name="Zhou H."/>
            <person name="Devos K.M."/>
            <person name="Bennetzen J.L."/>
            <person name="Unver T."/>
            <person name="Budak H."/>
            <person name="Gulick P.J."/>
            <person name="Galiba G."/>
            <person name="Kalapos B."/>
            <person name="Nelson D.R."/>
            <person name="Li P."/>
            <person name="You F.M."/>
            <person name="Luo M.C."/>
            <person name="Dvorak J."/>
        </authorList>
    </citation>
    <scope>NUCLEOTIDE SEQUENCE [LARGE SCALE GENOMIC DNA]</scope>
    <source>
        <strain evidence="1">cv. AL8/78</strain>
    </source>
</reference>
<dbReference type="Proteomes" id="UP000015105">
    <property type="component" value="Chromosome 7D"/>
</dbReference>
<evidence type="ECO:0000313" key="2">
    <source>
        <dbReference type="Proteomes" id="UP000015105"/>
    </source>
</evidence>
<reference evidence="2" key="1">
    <citation type="journal article" date="2014" name="Science">
        <title>Ancient hybridizations among the ancestral genomes of bread wheat.</title>
        <authorList>
            <consortium name="International Wheat Genome Sequencing Consortium,"/>
            <person name="Marcussen T."/>
            <person name="Sandve S.R."/>
            <person name="Heier L."/>
            <person name="Spannagl M."/>
            <person name="Pfeifer M."/>
            <person name="Jakobsen K.S."/>
            <person name="Wulff B.B."/>
            <person name="Steuernagel B."/>
            <person name="Mayer K.F."/>
            <person name="Olsen O.A."/>
        </authorList>
    </citation>
    <scope>NUCLEOTIDE SEQUENCE [LARGE SCALE GENOMIC DNA]</scope>
    <source>
        <strain evidence="2">cv. AL8/78</strain>
    </source>
</reference>
<reference evidence="1" key="3">
    <citation type="journal article" date="2017" name="Nature">
        <title>Genome sequence of the progenitor of the wheat D genome Aegilops tauschii.</title>
        <authorList>
            <person name="Luo M.C."/>
            <person name="Gu Y.Q."/>
            <person name="Puiu D."/>
            <person name="Wang H."/>
            <person name="Twardziok S.O."/>
            <person name="Deal K.R."/>
            <person name="Huo N."/>
            <person name="Zhu T."/>
            <person name="Wang L."/>
            <person name="Wang Y."/>
            <person name="McGuire P.E."/>
            <person name="Liu S."/>
            <person name="Long H."/>
            <person name="Ramasamy R.K."/>
            <person name="Rodriguez J.C."/>
            <person name="Van S.L."/>
            <person name="Yuan L."/>
            <person name="Wang Z."/>
            <person name="Xia Z."/>
            <person name="Xiao L."/>
            <person name="Anderson O.D."/>
            <person name="Ouyang S."/>
            <person name="Liang Y."/>
            <person name="Zimin A.V."/>
            <person name="Pertea G."/>
            <person name="Qi P."/>
            <person name="Bennetzen J.L."/>
            <person name="Dai X."/>
            <person name="Dawson M.W."/>
            <person name="Muller H.G."/>
            <person name="Kugler K."/>
            <person name="Rivarola-Duarte L."/>
            <person name="Spannagl M."/>
            <person name="Mayer K.F.X."/>
            <person name="Lu F.H."/>
            <person name="Bevan M.W."/>
            <person name="Leroy P."/>
            <person name="Li P."/>
            <person name="You F.M."/>
            <person name="Sun Q."/>
            <person name="Liu Z."/>
            <person name="Lyons E."/>
            <person name="Wicker T."/>
            <person name="Salzberg S.L."/>
            <person name="Devos K.M."/>
            <person name="Dvorak J."/>
        </authorList>
    </citation>
    <scope>NUCLEOTIDE SEQUENCE [LARGE SCALE GENOMIC DNA]</scope>
    <source>
        <strain evidence="1">cv. AL8/78</strain>
    </source>
</reference>
<reference evidence="2" key="2">
    <citation type="journal article" date="2017" name="Nat. Plants">
        <title>The Aegilops tauschii genome reveals multiple impacts of transposons.</title>
        <authorList>
            <person name="Zhao G."/>
            <person name="Zou C."/>
            <person name="Li K."/>
            <person name="Wang K."/>
            <person name="Li T."/>
            <person name="Gao L."/>
            <person name="Zhang X."/>
            <person name="Wang H."/>
            <person name="Yang Z."/>
            <person name="Liu X."/>
            <person name="Jiang W."/>
            <person name="Mao L."/>
            <person name="Kong X."/>
            <person name="Jiao Y."/>
            <person name="Jia J."/>
        </authorList>
    </citation>
    <scope>NUCLEOTIDE SEQUENCE [LARGE SCALE GENOMIC DNA]</scope>
    <source>
        <strain evidence="2">cv. AL8/78</strain>
    </source>
</reference>